<comment type="similarity">
    <text evidence="1">Belongs to the DNA polymerase type-Y family.</text>
</comment>
<dbReference type="InterPro" id="IPR001126">
    <property type="entry name" value="UmuC"/>
</dbReference>
<accession>A0ABZ0QTI6</accession>
<evidence type="ECO:0000256" key="1">
    <source>
        <dbReference type="ARBA" id="ARBA00010945"/>
    </source>
</evidence>
<dbReference type="InterPro" id="IPR043502">
    <property type="entry name" value="DNA/RNA_pol_sf"/>
</dbReference>
<dbReference type="Gene3D" id="3.30.70.270">
    <property type="match status" value="1"/>
</dbReference>
<evidence type="ECO:0000313" key="4">
    <source>
        <dbReference type="EMBL" id="WPD19805.1"/>
    </source>
</evidence>
<sequence length="570" mass="58477">MSRPPLAFVRLEGAWVTAAGVGDRPAVVAAGPVVVDVAPLARAEGVRPGMRVRTARRLLPGLVVVPRDAIDPLAALEPLYEALLGVSPRVEPVVDRLAALCELDASTTVEEVVAVLQAAGLGRRGHQLVLGIGHGRLVARLAARVAARSRAAIAGEEALGGDPGPPARRAVGRRGRGPQRHEAAGGAASAGGRAAAQRSSGVAGPAGGAGPASRGVAPAGMRAGPAHESGTAAPRVAMPAADAGGSPGVASCRVPPGQEAAFLAPMPVTVLEEEVPPAARRRLQRLGLMTLGDVAAAPQQVVSRAVGDLAPLLQAWCRGDDRRPVVPGFPPPGVTAALAAPPELPEDRRAGWWPGRLPHLAREVASRLAAAGRGGRLVVLQGERARVRRYLPQAVADGDALARTALDLYRRLLGDEPAPARLALTVTALEPVARQLALGDPAALATQDRATPAMGGRPPAGEPTQPTRGHRVRQGREPVPAAPGEQTPAARAPAGRGPAEPASAGRGAAGPALSVPALPVLVDDLARRYPGRVFWGRERPATRRERQLAYWDPWRGAPEGLGPRADGLGP</sequence>
<keyword evidence="5" id="KW-1185">Reference proteome</keyword>
<proteinExistence type="inferred from homology"/>
<protein>
    <submittedName>
        <fullName evidence="4">Nucleotidyltransferase</fullName>
    </submittedName>
</protein>
<name>A0ABZ0QTI6_9FIRM</name>
<dbReference type="SUPFAM" id="SSF56672">
    <property type="entry name" value="DNA/RNA polymerases"/>
    <property type="match status" value="2"/>
</dbReference>
<feature type="region of interest" description="Disordered" evidence="2">
    <location>
        <begin position="156"/>
        <end position="231"/>
    </location>
</feature>
<gene>
    <name evidence="4" type="ORF">Q5761_03870</name>
</gene>
<evidence type="ECO:0000313" key="5">
    <source>
        <dbReference type="Proteomes" id="UP001304683"/>
    </source>
</evidence>
<dbReference type="Proteomes" id="UP001304683">
    <property type="component" value="Chromosome"/>
</dbReference>
<organism evidence="4 5">
    <name type="scientific">Thermaerobacter composti</name>
    <dbReference type="NCBI Taxonomy" id="554949"/>
    <lineage>
        <taxon>Bacteria</taxon>
        <taxon>Bacillati</taxon>
        <taxon>Bacillota</taxon>
        <taxon>Clostridia</taxon>
        <taxon>Eubacteriales</taxon>
        <taxon>Clostridiales Family XVII. Incertae Sedis</taxon>
        <taxon>Thermaerobacter</taxon>
    </lineage>
</organism>
<dbReference type="RefSeq" id="WP_318751281.1">
    <property type="nucleotide sequence ID" value="NZ_CP132508.1"/>
</dbReference>
<feature type="region of interest" description="Disordered" evidence="2">
    <location>
        <begin position="448"/>
        <end position="512"/>
    </location>
</feature>
<evidence type="ECO:0000256" key="2">
    <source>
        <dbReference type="SAM" id="MobiDB-lite"/>
    </source>
</evidence>
<dbReference type="EMBL" id="CP132508">
    <property type="protein sequence ID" value="WPD19805.1"/>
    <property type="molecule type" value="Genomic_DNA"/>
</dbReference>
<dbReference type="InterPro" id="IPR017961">
    <property type="entry name" value="DNA_pol_Y-fam_little_finger"/>
</dbReference>
<feature type="compositionally biased region" description="Low complexity" evidence="2">
    <location>
        <begin position="184"/>
        <end position="203"/>
    </location>
</feature>
<dbReference type="PROSITE" id="PS50173">
    <property type="entry name" value="UMUC"/>
    <property type="match status" value="1"/>
</dbReference>
<dbReference type="Pfam" id="PF11799">
    <property type="entry name" value="IMS_C"/>
    <property type="match status" value="1"/>
</dbReference>
<dbReference type="Pfam" id="PF00817">
    <property type="entry name" value="IMS"/>
    <property type="match status" value="1"/>
</dbReference>
<feature type="compositionally biased region" description="Low complexity" evidence="2">
    <location>
        <begin position="211"/>
        <end position="220"/>
    </location>
</feature>
<dbReference type="Gene3D" id="3.40.1170.60">
    <property type="match status" value="1"/>
</dbReference>
<dbReference type="InterPro" id="IPR043128">
    <property type="entry name" value="Rev_trsase/Diguanyl_cyclase"/>
</dbReference>
<reference evidence="4 5" key="1">
    <citation type="submission" date="2023-08" db="EMBL/GenBank/DDBJ databases">
        <title>Genome sequence of Thermaerobacter compostii strain Ins1, a spore-forming filamentous bacterium isolated from a deep geothermal reservoir.</title>
        <authorList>
            <person name="Bregnard D."/>
            <person name="Gonzalez D."/>
            <person name="Junier P."/>
        </authorList>
    </citation>
    <scope>NUCLEOTIDE SEQUENCE [LARGE SCALE GENOMIC DNA]</scope>
    <source>
        <strain evidence="4 5">Ins1</strain>
    </source>
</reference>
<feature type="compositionally biased region" description="Low complexity" evidence="2">
    <location>
        <begin position="488"/>
        <end position="512"/>
    </location>
</feature>
<evidence type="ECO:0000259" key="3">
    <source>
        <dbReference type="PROSITE" id="PS50173"/>
    </source>
</evidence>
<feature type="domain" description="UmuC" evidence="3">
    <location>
        <begin position="23"/>
        <end position="117"/>
    </location>
</feature>